<sequence>MTAGDWDEVKRLAADFRRAQLVSTSQTLSERNCIEIITKLIELNLLDVIFTTDGKEYITPQFLMKEIKDELYVSGGRLNLVELSKTLNVDLSHITARIPEVERSSAGCTLIMGQLINKQYQKTIAEEINKKLQNMGQINVGDLTKVYDLPGDYLQDVIEKNLGKIIIGKQDKSDSRVFYTEAFLAKNKCLLRGTLRAFTKPIQVSVILTITQLQSRDFYFAFDSLADDKEVCGSLTARQGGNAMFIPYIYTKQLNEWVENFYTQNGYLEYDALSRLGISEPKSFIRRHFPSSGMLELYTCMIGPQLLNQVEAAIEETLRTGSCIDVMMLVPSVLSSLDIRAVLNEVMKKKKNPAAHIFCDTVFITESFLQELAKGFHTSGFLQNKAELAVSSGAYIQAQAEKKLGRNLGSGYKEKEENSSKAEKREERRRKAAGGKSGGGTQGRETKTKSMKKKGIHGKEQIAESDSDNEAFIKKELPGKLEIITVSEVEELLSKTDTDIMDIDGLVTEIAVHLHPILNKEAINLASTTYERTMISSLGDRRKAHVDLQDKVDSWIMELRLSERGLKLFSDKDDQAKLSSYVIKSIGLQLINAIFTYATQDINPSSVNVSATKEFTSEMRTKLLSELSIEVREPLTKLNKCLAGNSVDEFLMTTEPALSAVGLLSRKPDKKKEKQFLQTRRELLLSQLVQSDNPATVLLVGLLLMFQVATQNVLNASGKFVSVILPFLKPYLTSEVYQTLMKFQDLVVQLWSVDDNEEMENKLRSELNETMPQIKDICSNFRKPLQEKVSN</sequence>
<dbReference type="GO" id="GO:0034976">
    <property type="term" value="P:response to endoplasmic reticulum stress"/>
    <property type="evidence" value="ECO:0007669"/>
    <property type="project" value="TreeGrafter"/>
</dbReference>
<dbReference type="InterPro" id="IPR056761">
    <property type="entry name" value="Ufl1-like_C"/>
</dbReference>
<dbReference type="PANTHER" id="PTHR31057">
    <property type="entry name" value="E3 UFM1-PROTEIN LIGASE 1"/>
    <property type="match status" value="1"/>
</dbReference>
<dbReference type="GO" id="GO:0032434">
    <property type="term" value="P:regulation of proteasomal ubiquitin-dependent protein catabolic process"/>
    <property type="evidence" value="ECO:0007669"/>
    <property type="project" value="TreeGrafter"/>
</dbReference>
<feature type="region of interest" description="Disordered" evidence="7">
    <location>
        <begin position="407"/>
        <end position="465"/>
    </location>
</feature>
<comment type="function">
    <text evidence="1">E3 UFM1-protein ligase that mediates ufmylation of target proteins.</text>
</comment>
<evidence type="ECO:0000256" key="2">
    <source>
        <dbReference type="ARBA" id="ARBA00010789"/>
    </source>
</evidence>
<evidence type="ECO:0000256" key="1">
    <source>
        <dbReference type="ARBA" id="ARBA00003950"/>
    </source>
</evidence>
<evidence type="ECO:0000256" key="7">
    <source>
        <dbReference type="SAM" id="MobiDB-lite"/>
    </source>
</evidence>
<name>A0A069DX29_9HEMI</name>
<feature type="compositionally biased region" description="Basic and acidic residues" evidence="7">
    <location>
        <begin position="412"/>
        <end position="426"/>
    </location>
</feature>
<dbReference type="InterPro" id="IPR056579">
    <property type="entry name" value="Ufl1_N"/>
</dbReference>
<evidence type="ECO:0000313" key="11">
    <source>
        <dbReference type="EMBL" id="JAC88356.1"/>
    </source>
</evidence>
<keyword evidence="5" id="KW-0833">Ubl conjugation pathway</keyword>
<evidence type="ECO:0000256" key="4">
    <source>
        <dbReference type="ARBA" id="ARBA00022679"/>
    </source>
</evidence>
<dbReference type="Pfam" id="PF23659">
    <property type="entry name" value="UFL1"/>
    <property type="match status" value="1"/>
</dbReference>
<accession>A0A069DX29</accession>
<keyword evidence="4" id="KW-0808">Transferase</keyword>
<dbReference type="Pfam" id="PF25870">
    <property type="entry name" value="WHD_UFL1_5th"/>
    <property type="match status" value="1"/>
</dbReference>
<evidence type="ECO:0000256" key="6">
    <source>
        <dbReference type="ARBA" id="ARBA00030452"/>
    </source>
</evidence>
<dbReference type="InterPro" id="IPR056580">
    <property type="entry name" value="Ufl1_dom"/>
</dbReference>
<dbReference type="GO" id="GO:0061666">
    <property type="term" value="F:UFM1 ligase activity"/>
    <property type="evidence" value="ECO:0007669"/>
    <property type="project" value="InterPro"/>
</dbReference>
<dbReference type="EMBL" id="GBGD01000533">
    <property type="protein sequence ID" value="JAC88356.1"/>
    <property type="molecule type" value="mRNA"/>
</dbReference>
<feature type="domain" description="E3 UFM1-protein ligase 1-like" evidence="9">
    <location>
        <begin position="545"/>
        <end position="668"/>
    </location>
</feature>
<reference evidence="11" key="1">
    <citation type="journal article" date="2015" name="J. Med. Entomol.">
        <title>A Deep Insight Into the Sialotranscriptome of the Chagas Disease Vector, Panstrongylus megistus (Hemiptera: Heteroptera).</title>
        <authorList>
            <person name="Ribeiro J.M."/>
            <person name="Schwarz A."/>
            <person name="Francischetti I.M."/>
        </authorList>
    </citation>
    <scope>NUCLEOTIDE SEQUENCE</scope>
    <source>
        <tissue evidence="11">Salivary glands</tissue>
    </source>
</reference>
<evidence type="ECO:0000259" key="10">
    <source>
        <dbReference type="Pfam" id="PF25041"/>
    </source>
</evidence>
<dbReference type="InterPro" id="IPR018611">
    <property type="entry name" value="Ufl1"/>
</dbReference>
<feature type="domain" description="E3 UFM1-protein ligase 1-like N-terminal" evidence="8">
    <location>
        <begin position="8"/>
        <end position="285"/>
    </location>
</feature>
<feature type="domain" description="E3 UFM1-protein ligase-like C-terminal" evidence="10">
    <location>
        <begin position="673"/>
        <end position="777"/>
    </location>
</feature>
<evidence type="ECO:0000256" key="5">
    <source>
        <dbReference type="ARBA" id="ARBA00022786"/>
    </source>
</evidence>
<dbReference type="PANTHER" id="PTHR31057:SF0">
    <property type="entry name" value="E3 UFM1-PROTEIN LIGASE 1"/>
    <property type="match status" value="1"/>
</dbReference>
<comment type="similarity">
    <text evidence="2">Belongs to the UFL1 family.</text>
</comment>
<evidence type="ECO:0000259" key="9">
    <source>
        <dbReference type="Pfam" id="PF23659"/>
    </source>
</evidence>
<dbReference type="Pfam" id="PF09743">
    <property type="entry name" value="E3_UFM1_ligase"/>
    <property type="match status" value="1"/>
</dbReference>
<proteinExistence type="evidence at transcript level"/>
<dbReference type="AlphaFoldDB" id="A0A069DX29"/>
<evidence type="ECO:0000259" key="8">
    <source>
        <dbReference type="Pfam" id="PF09743"/>
    </source>
</evidence>
<dbReference type="Pfam" id="PF25041">
    <property type="entry name" value="UFL1_C"/>
    <property type="match status" value="1"/>
</dbReference>
<evidence type="ECO:0000256" key="3">
    <source>
        <dbReference type="ARBA" id="ARBA00014160"/>
    </source>
</evidence>
<dbReference type="GO" id="GO:1990592">
    <property type="term" value="P:protein K69-linked ufmylation"/>
    <property type="evidence" value="ECO:0007669"/>
    <property type="project" value="TreeGrafter"/>
</dbReference>
<dbReference type="GO" id="GO:0005789">
    <property type="term" value="C:endoplasmic reticulum membrane"/>
    <property type="evidence" value="ECO:0007669"/>
    <property type="project" value="TreeGrafter"/>
</dbReference>
<protein>
    <recommendedName>
        <fullName evidence="3">E3 UFM1-protein ligase 1 homolog</fullName>
    </recommendedName>
    <alternativeName>
        <fullName evidence="6">E3 UFM1-protein transferase 1 homolog</fullName>
    </alternativeName>
</protein>
<organism evidence="11">
    <name type="scientific">Panstrongylus megistus</name>
    <dbReference type="NCBI Taxonomy" id="65343"/>
    <lineage>
        <taxon>Eukaryota</taxon>
        <taxon>Metazoa</taxon>
        <taxon>Ecdysozoa</taxon>
        <taxon>Arthropoda</taxon>
        <taxon>Hexapoda</taxon>
        <taxon>Insecta</taxon>
        <taxon>Pterygota</taxon>
        <taxon>Neoptera</taxon>
        <taxon>Paraneoptera</taxon>
        <taxon>Hemiptera</taxon>
        <taxon>Heteroptera</taxon>
        <taxon>Panheteroptera</taxon>
        <taxon>Cimicomorpha</taxon>
        <taxon>Reduviidae</taxon>
        <taxon>Triatominae</taxon>
        <taxon>Panstrongylus</taxon>
    </lineage>
</organism>